<feature type="region of interest" description="Disordered" evidence="1">
    <location>
        <begin position="104"/>
        <end position="129"/>
    </location>
</feature>
<organism evidence="4">
    <name type="scientific">Gongylonema pulchrum</name>
    <dbReference type="NCBI Taxonomy" id="637853"/>
    <lineage>
        <taxon>Eukaryota</taxon>
        <taxon>Metazoa</taxon>
        <taxon>Ecdysozoa</taxon>
        <taxon>Nematoda</taxon>
        <taxon>Chromadorea</taxon>
        <taxon>Rhabditida</taxon>
        <taxon>Spirurina</taxon>
        <taxon>Spiruromorpha</taxon>
        <taxon>Spiruroidea</taxon>
        <taxon>Gongylonematidae</taxon>
        <taxon>Gongylonema</taxon>
    </lineage>
</organism>
<evidence type="ECO:0000313" key="2">
    <source>
        <dbReference type="EMBL" id="VDK28487.1"/>
    </source>
</evidence>
<evidence type="ECO:0000256" key="1">
    <source>
        <dbReference type="SAM" id="MobiDB-lite"/>
    </source>
</evidence>
<name>A0A183CW25_9BILA</name>
<reference evidence="2 3" key="2">
    <citation type="submission" date="2018-11" db="EMBL/GenBank/DDBJ databases">
        <authorList>
            <consortium name="Pathogen Informatics"/>
        </authorList>
    </citation>
    <scope>NUCLEOTIDE SEQUENCE [LARGE SCALE GENOMIC DNA]</scope>
</reference>
<feature type="compositionally biased region" description="Polar residues" evidence="1">
    <location>
        <begin position="14"/>
        <end position="26"/>
    </location>
</feature>
<sequence length="129" mass="13198">MLLKSILQAADSALDTQPPSQQLTSFRQHRHQRPLPSSSTTGVDGSSTHPGRTGGLGRSSFWSGSSGKEPRSCSGAGGSVGGGYLSCTIKMYDQQPSIADTYALVGTTPPSDSGASSAKIEGNPDALNS</sequence>
<dbReference type="AlphaFoldDB" id="A0A183CW25"/>
<keyword evidence="3" id="KW-1185">Reference proteome</keyword>
<feature type="compositionally biased region" description="Low complexity" evidence="1">
    <location>
        <begin position="37"/>
        <end position="48"/>
    </location>
</feature>
<proteinExistence type="predicted"/>
<dbReference type="WBParaSite" id="GPUH_0000066601-mRNA-1">
    <property type="protein sequence ID" value="GPUH_0000066601-mRNA-1"/>
    <property type="gene ID" value="GPUH_0000066601"/>
</dbReference>
<gene>
    <name evidence="2" type="ORF">GPUH_LOCUS667</name>
</gene>
<accession>A0A183CW25</accession>
<evidence type="ECO:0000313" key="4">
    <source>
        <dbReference type="WBParaSite" id="GPUH_0000066601-mRNA-1"/>
    </source>
</evidence>
<feature type="region of interest" description="Disordered" evidence="1">
    <location>
        <begin position="13"/>
        <end position="78"/>
    </location>
</feature>
<dbReference type="Proteomes" id="UP000271098">
    <property type="component" value="Unassembled WGS sequence"/>
</dbReference>
<evidence type="ECO:0000313" key="3">
    <source>
        <dbReference type="Proteomes" id="UP000271098"/>
    </source>
</evidence>
<reference evidence="4" key="1">
    <citation type="submission" date="2016-06" db="UniProtKB">
        <authorList>
            <consortium name="WormBaseParasite"/>
        </authorList>
    </citation>
    <scope>IDENTIFICATION</scope>
</reference>
<protein>
    <submittedName>
        <fullName evidence="2 4">Uncharacterized protein</fullName>
    </submittedName>
</protein>
<dbReference type="EMBL" id="UYRT01000640">
    <property type="protein sequence ID" value="VDK28487.1"/>
    <property type="molecule type" value="Genomic_DNA"/>
</dbReference>